<proteinExistence type="predicted"/>
<organism evidence="5 6">
    <name type="scientific">Pseudonocardia eucalypti</name>
    <dbReference type="NCBI Taxonomy" id="648755"/>
    <lineage>
        <taxon>Bacteria</taxon>
        <taxon>Bacillati</taxon>
        <taxon>Actinomycetota</taxon>
        <taxon>Actinomycetes</taxon>
        <taxon>Pseudonocardiales</taxon>
        <taxon>Pseudonocardiaceae</taxon>
        <taxon>Pseudonocardia</taxon>
    </lineage>
</organism>
<accession>A0ABP9R1Y4</accession>
<evidence type="ECO:0000313" key="5">
    <source>
        <dbReference type="EMBL" id="GAA5170715.1"/>
    </source>
</evidence>
<comment type="subunit">
    <text evidence="2">Monomer. Interacts with PqqE.</text>
</comment>
<name>A0ABP9R1Y4_9PSEU</name>
<dbReference type="InterPro" id="IPR008792">
    <property type="entry name" value="PQQD"/>
</dbReference>
<keyword evidence="6" id="KW-1185">Reference proteome</keyword>
<dbReference type="Proteomes" id="UP001428817">
    <property type="component" value="Unassembled WGS sequence"/>
</dbReference>
<dbReference type="Gene3D" id="1.10.10.1150">
    <property type="entry name" value="Coenzyme PQQ synthesis protein D (PqqD)"/>
    <property type="match status" value="1"/>
</dbReference>
<comment type="caution">
    <text evidence="5">The sequence shown here is derived from an EMBL/GenBank/DDBJ whole genome shotgun (WGS) entry which is preliminary data.</text>
</comment>
<dbReference type="InterPro" id="IPR022479">
    <property type="entry name" value="PqqD_bac"/>
</dbReference>
<keyword evidence="3" id="KW-0884">PQQ biosynthesis</keyword>
<feature type="region of interest" description="Disordered" evidence="4">
    <location>
        <begin position="1"/>
        <end position="20"/>
    </location>
</feature>
<dbReference type="InterPro" id="IPR041881">
    <property type="entry name" value="PqqD_sf"/>
</dbReference>
<dbReference type="RefSeq" id="WP_185060023.1">
    <property type="nucleotide sequence ID" value="NZ_BAABJP010000044.1"/>
</dbReference>
<dbReference type="Pfam" id="PF05402">
    <property type="entry name" value="PqqD"/>
    <property type="match status" value="1"/>
</dbReference>
<evidence type="ECO:0000256" key="2">
    <source>
        <dbReference type="ARBA" id="ARBA00011741"/>
    </source>
</evidence>
<evidence type="ECO:0000313" key="6">
    <source>
        <dbReference type="Proteomes" id="UP001428817"/>
    </source>
</evidence>
<reference evidence="6" key="1">
    <citation type="journal article" date="2019" name="Int. J. Syst. Evol. Microbiol.">
        <title>The Global Catalogue of Microorganisms (GCM) 10K type strain sequencing project: providing services to taxonomists for standard genome sequencing and annotation.</title>
        <authorList>
            <consortium name="The Broad Institute Genomics Platform"/>
            <consortium name="The Broad Institute Genome Sequencing Center for Infectious Disease"/>
            <person name="Wu L."/>
            <person name="Ma J."/>
        </authorList>
    </citation>
    <scope>NUCLEOTIDE SEQUENCE [LARGE SCALE GENOMIC DNA]</scope>
    <source>
        <strain evidence="6">JCM 18303</strain>
    </source>
</reference>
<evidence type="ECO:0000256" key="3">
    <source>
        <dbReference type="ARBA" id="ARBA00022905"/>
    </source>
</evidence>
<gene>
    <name evidence="5" type="primary">pqqD</name>
    <name evidence="5" type="ORF">GCM10023321_68300</name>
</gene>
<protein>
    <submittedName>
        <fullName evidence="5">Pyrroloquinoline quinone biosynthesis peptide chaperone PqqD</fullName>
    </submittedName>
</protein>
<comment type="pathway">
    <text evidence="1">Cofactor biosynthesis; pyrroloquinoline quinone biosynthesis.</text>
</comment>
<sequence>MRTDRPTLSPASRPKLARRARLTFDPSRERHVLLGPESVVVLNRTGADILELCDGQRTVADIVAVLSERFDRVLDDEVSGFLARLVDKRYLEALEVTDG</sequence>
<evidence type="ECO:0000256" key="1">
    <source>
        <dbReference type="ARBA" id="ARBA00004886"/>
    </source>
</evidence>
<evidence type="ECO:0000256" key="4">
    <source>
        <dbReference type="SAM" id="MobiDB-lite"/>
    </source>
</evidence>
<dbReference type="EMBL" id="BAABJP010000044">
    <property type="protein sequence ID" value="GAA5170715.1"/>
    <property type="molecule type" value="Genomic_DNA"/>
</dbReference>
<dbReference type="NCBIfam" id="TIGR03859">
    <property type="entry name" value="PQQ_PqqD"/>
    <property type="match status" value="1"/>
</dbReference>